<keyword evidence="1" id="KW-0472">Membrane</keyword>
<dbReference type="RefSeq" id="WP_171583839.1">
    <property type="nucleotide sequence ID" value="NZ_JAAVLX010000030.1"/>
</dbReference>
<dbReference type="AlphaFoldDB" id="A0A7Y4LZT4"/>
<feature type="transmembrane region" description="Helical" evidence="1">
    <location>
        <begin position="66"/>
        <end position="88"/>
    </location>
</feature>
<gene>
    <name evidence="2" type="ORF">HCN58_35220</name>
</gene>
<comment type="caution">
    <text evidence="2">The sequence shown here is derived from an EMBL/GenBank/DDBJ whole genome shotgun (WGS) entry which is preliminary data.</text>
</comment>
<feature type="transmembrane region" description="Helical" evidence="1">
    <location>
        <begin position="22"/>
        <end position="45"/>
    </location>
</feature>
<evidence type="ECO:0000313" key="2">
    <source>
        <dbReference type="EMBL" id="NOJ44656.1"/>
    </source>
</evidence>
<sequence>MVEARPGLSADLWELGLPPLDLLGAGLASTLANCAMFLAGLWFATTRRPFRDYHVIAHVWHFDWPFMRHLIAIGIQISFIFLMEYRLFSTAAFLAA</sequence>
<keyword evidence="3" id="KW-1185">Reference proteome</keyword>
<evidence type="ECO:0000313" key="3">
    <source>
        <dbReference type="Proteomes" id="UP000544122"/>
    </source>
</evidence>
<dbReference type="Proteomes" id="UP000544122">
    <property type="component" value="Unassembled WGS sequence"/>
</dbReference>
<proteinExistence type="predicted"/>
<dbReference type="EMBL" id="JAAVLX010000030">
    <property type="protein sequence ID" value="NOJ44656.1"/>
    <property type="molecule type" value="Genomic_DNA"/>
</dbReference>
<keyword evidence="1" id="KW-1133">Transmembrane helix</keyword>
<protein>
    <submittedName>
        <fullName evidence="2">Uncharacterized protein</fullName>
    </submittedName>
</protein>
<accession>A0A7Y4LZT4</accession>
<organism evidence="2 3">
    <name type="scientific">Bradyrhizobium australiense</name>
    <dbReference type="NCBI Taxonomy" id="2721161"/>
    <lineage>
        <taxon>Bacteria</taxon>
        <taxon>Pseudomonadati</taxon>
        <taxon>Pseudomonadota</taxon>
        <taxon>Alphaproteobacteria</taxon>
        <taxon>Hyphomicrobiales</taxon>
        <taxon>Nitrobacteraceae</taxon>
        <taxon>Bradyrhizobium</taxon>
    </lineage>
</organism>
<keyword evidence="1" id="KW-0812">Transmembrane</keyword>
<name>A0A7Y4LZT4_9BRAD</name>
<evidence type="ECO:0000256" key="1">
    <source>
        <dbReference type="SAM" id="Phobius"/>
    </source>
</evidence>
<reference evidence="2 3" key="1">
    <citation type="submission" date="2020-03" db="EMBL/GenBank/DDBJ databases">
        <title>Bradyrhizobium diversity isolated from nodules of Indigofera sp.</title>
        <authorList>
            <person name="Klepa M."/>
            <person name="Helene L."/>
            <person name="Hungria M."/>
        </authorList>
    </citation>
    <scope>NUCLEOTIDE SEQUENCE [LARGE SCALE GENOMIC DNA]</scope>
    <source>
        <strain evidence="2 3">WSM 1791</strain>
    </source>
</reference>